<dbReference type="EMBL" id="AP004177">
    <property type="protein sequence ID" value="BAD15596.1"/>
    <property type="molecule type" value="Genomic_DNA"/>
</dbReference>
<feature type="compositionally biased region" description="Low complexity" evidence="1">
    <location>
        <begin position="89"/>
        <end position="99"/>
    </location>
</feature>
<name>Q6ZFQ6_ORYSJ</name>
<feature type="region of interest" description="Disordered" evidence="1">
    <location>
        <begin position="83"/>
        <end position="124"/>
    </location>
</feature>
<proteinExistence type="predicted"/>
<dbReference type="AlphaFoldDB" id="Q6ZFQ6"/>
<protein>
    <submittedName>
        <fullName evidence="2">HGWP repeat containing protein-like</fullName>
    </submittedName>
</protein>
<sequence length="224" mass="23951">MTAGPPAPVSFPSGRSLPLPTLFKPSPHLLRPFSPLAAVAAELWSAAVVAPDRLPPRRRLLRLRHILADLVHLSVSVADRRNTVDPVDPSRAAASLLSDRPLRRRRRPGVSRGPSPPFPLPSPLSIAAPPRRWLPAATIGARARRLPPTTPAWPPSCAPSGCRVGPGRQPPTPSGAADVWGPRRRSVRAGCARSTVDREAAAWAPLPWTRSARPSPSADAINPF</sequence>
<feature type="compositionally biased region" description="Pro residues" evidence="1">
    <location>
        <begin position="148"/>
        <end position="157"/>
    </location>
</feature>
<evidence type="ECO:0000313" key="2">
    <source>
        <dbReference type="EMBL" id="BAD15596.1"/>
    </source>
</evidence>
<reference evidence="3" key="1">
    <citation type="journal article" date="2005" name="Nature">
        <title>The map-based sequence of the rice genome.</title>
        <authorList>
            <consortium name="International rice genome sequencing project (IRGSP)"/>
            <person name="Matsumoto T."/>
            <person name="Wu J."/>
            <person name="Kanamori H."/>
            <person name="Katayose Y."/>
            <person name="Fujisawa M."/>
            <person name="Namiki N."/>
            <person name="Mizuno H."/>
            <person name="Yamamoto K."/>
            <person name="Antonio B.A."/>
            <person name="Baba T."/>
            <person name="Sakata K."/>
            <person name="Nagamura Y."/>
            <person name="Aoki H."/>
            <person name="Arikawa K."/>
            <person name="Arita K."/>
            <person name="Bito T."/>
            <person name="Chiden Y."/>
            <person name="Fujitsuka N."/>
            <person name="Fukunaka R."/>
            <person name="Hamada M."/>
            <person name="Harada C."/>
            <person name="Hayashi A."/>
            <person name="Hijishita S."/>
            <person name="Honda M."/>
            <person name="Hosokawa S."/>
            <person name="Ichikawa Y."/>
            <person name="Idonuma A."/>
            <person name="Iijima M."/>
            <person name="Ikeda M."/>
            <person name="Ikeno M."/>
            <person name="Ito K."/>
            <person name="Ito S."/>
            <person name="Ito T."/>
            <person name="Ito Y."/>
            <person name="Ito Y."/>
            <person name="Iwabuchi A."/>
            <person name="Kamiya K."/>
            <person name="Karasawa W."/>
            <person name="Kurita K."/>
            <person name="Katagiri S."/>
            <person name="Kikuta A."/>
            <person name="Kobayashi H."/>
            <person name="Kobayashi N."/>
            <person name="Machita K."/>
            <person name="Maehara T."/>
            <person name="Masukawa M."/>
            <person name="Mizubayashi T."/>
            <person name="Mukai Y."/>
            <person name="Nagasaki H."/>
            <person name="Nagata Y."/>
            <person name="Naito S."/>
            <person name="Nakashima M."/>
            <person name="Nakama Y."/>
            <person name="Nakamichi Y."/>
            <person name="Nakamura M."/>
            <person name="Meguro A."/>
            <person name="Negishi M."/>
            <person name="Ohta I."/>
            <person name="Ohta T."/>
            <person name="Okamoto M."/>
            <person name="Ono N."/>
            <person name="Saji S."/>
            <person name="Sakaguchi M."/>
            <person name="Sakai K."/>
            <person name="Shibata M."/>
            <person name="Shimokawa T."/>
            <person name="Song J."/>
            <person name="Takazaki Y."/>
            <person name="Terasawa K."/>
            <person name="Tsugane M."/>
            <person name="Tsuji K."/>
            <person name="Ueda S."/>
            <person name="Waki K."/>
            <person name="Yamagata H."/>
            <person name="Yamamoto M."/>
            <person name="Yamamoto S."/>
            <person name="Yamane H."/>
            <person name="Yoshiki S."/>
            <person name="Yoshihara R."/>
            <person name="Yukawa K."/>
            <person name="Zhong H."/>
            <person name="Yano M."/>
            <person name="Yuan Q."/>
            <person name="Ouyang S."/>
            <person name="Liu J."/>
            <person name="Jones K.M."/>
            <person name="Gansberger K."/>
            <person name="Moffat K."/>
            <person name="Hill J."/>
            <person name="Bera J."/>
            <person name="Fadrosh D."/>
            <person name="Jin S."/>
            <person name="Johri S."/>
            <person name="Kim M."/>
            <person name="Overton L."/>
            <person name="Reardon M."/>
            <person name="Tsitrin T."/>
            <person name="Vuong H."/>
            <person name="Weaver B."/>
            <person name="Ciecko A."/>
            <person name="Tallon L."/>
            <person name="Jackson J."/>
            <person name="Pai G."/>
            <person name="Aken S.V."/>
            <person name="Utterback T."/>
            <person name="Reidmuller S."/>
            <person name="Feldblyum T."/>
            <person name="Hsiao J."/>
            <person name="Zismann V."/>
            <person name="Iobst S."/>
            <person name="de Vazeille A.R."/>
            <person name="Buell C.R."/>
            <person name="Ying K."/>
            <person name="Li Y."/>
            <person name="Lu T."/>
            <person name="Huang Y."/>
            <person name="Zhao Q."/>
            <person name="Feng Q."/>
            <person name="Zhang L."/>
            <person name="Zhu J."/>
            <person name="Weng Q."/>
            <person name="Mu J."/>
            <person name="Lu Y."/>
            <person name="Fan D."/>
            <person name="Liu Y."/>
            <person name="Guan J."/>
            <person name="Zhang Y."/>
            <person name="Yu S."/>
            <person name="Liu X."/>
            <person name="Zhang Y."/>
            <person name="Hong G."/>
            <person name="Han B."/>
            <person name="Choisne N."/>
            <person name="Demange N."/>
            <person name="Orjeda G."/>
            <person name="Samain S."/>
            <person name="Cattolico L."/>
            <person name="Pelletier E."/>
            <person name="Couloux A."/>
            <person name="Segurens B."/>
            <person name="Wincker P."/>
            <person name="D'Hont A."/>
            <person name="Scarpelli C."/>
            <person name="Weissenbach J."/>
            <person name="Salanoubat M."/>
            <person name="Quetier F."/>
            <person name="Yu Y."/>
            <person name="Kim H.R."/>
            <person name="Rambo T."/>
            <person name="Currie J."/>
            <person name="Collura K."/>
            <person name="Luo M."/>
            <person name="Yang T."/>
            <person name="Ammiraju J.S.S."/>
            <person name="Engler F."/>
            <person name="Soderlund C."/>
            <person name="Wing R.A."/>
            <person name="Palmer L.E."/>
            <person name="de la Bastide M."/>
            <person name="Spiegel L."/>
            <person name="Nascimento L."/>
            <person name="Zutavern T."/>
            <person name="O'Shaughnessy A."/>
            <person name="Dike S."/>
            <person name="Dedhia N."/>
            <person name="Preston R."/>
            <person name="Balija V."/>
            <person name="McCombie W.R."/>
            <person name="Chow T."/>
            <person name="Chen H."/>
            <person name="Chung M."/>
            <person name="Chen C."/>
            <person name="Shaw J."/>
            <person name="Wu H."/>
            <person name="Hsiao K."/>
            <person name="Chao Y."/>
            <person name="Chu M."/>
            <person name="Cheng C."/>
            <person name="Hour A."/>
            <person name="Lee P."/>
            <person name="Lin S."/>
            <person name="Lin Y."/>
            <person name="Liou J."/>
            <person name="Liu S."/>
            <person name="Hsing Y."/>
            <person name="Raghuvanshi S."/>
            <person name="Mohanty A."/>
            <person name="Bharti A.K."/>
            <person name="Gaur A."/>
            <person name="Gupta V."/>
            <person name="Kumar D."/>
            <person name="Ravi V."/>
            <person name="Vij S."/>
            <person name="Kapur A."/>
            <person name="Khurana P."/>
            <person name="Khurana P."/>
            <person name="Khurana J.P."/>
            <person name="Tyagi A.K."/>
            <person name="Gaikwad K."/>
            <person name="Singh A."/>
            <person name="Dalal V."/>
            <person name="Srivastava S."/>
            <person name="Dixit A."/>
            <person name="Pal A.K."/>
            <person name="Ghazi I.A."/>
            <person name="Yadav M."/>
            <person name="Pandit A."/>
            <person name="Bhargava A."/>
            <person name="Sureshbabu K."/>
            <person name="Batra K."/>
            <person name="Sharma T.R."/>
            <person name="Mohapatra T."/>
            <person name="Singh N.K."/>
            <person name="Messing J."/>
            <person name="Nelson A.B."/>
            <person name="Fuks G."/>
            <person name="Kavchok S."/>
            <person name="Keizer G."/>
            <person name="Linton E."/>
            <person name="Llaca V."/>
            <person name="Song R."/>
            <person name="Tanyolac B."/>
            <person name="Young S."/>
            <person name="Ho-Il K."/>
            <person name="Hahn J.H."/>
            <person name="Sangsakoo G."/>
            <person name="Vanavichit A."/>
            <person name="de Mattos Luiz.A.T."/>
            <person name="Zimmer P.D."/>
            <person name="Malone G."/>
            <person name="Dellagostin O."/>
            <person name="de Oliveira A.C."/>
            <person name="Bevan M."/>
            <person name="Bancroft I."/>
            <person name="Minx P."/>
            <person name="Cordum H."/>
            <person name="Wilson R."/>
            <person name="Cheng Z."/>
            <person name="Jin W."/>
            <person name="Jiang J."/>
            <person name="Leong S.A."/>
            <person name="Iwama H."/>
            <person name="Gojobori T."/>
            <person name="Itoh T."/>
            <person name="Niimura Y."/>
            <person name="Fujii Y."/>
            <person name="Habara T."/>
            <person name="Sakai H."/>
            <person name="Sato Y."/>
            <person name="Wilson G."/>
            <person name="Kumar K."/>
            <person name="McCouch S."/>
            <person name="Juretic N."/>
            <person name="Hoen D."/>
            <person name="Wright S."/>
            <person name="Bruskiewich R."/>
            <person name="Bureau T."/>
            <person name="Miyao A."/>
            <person name="Hirochika H."/>
            <person name="Nishikawa T."/>
            <person name="Kadowaki K."/>
            <person name="Sugiura M."/>
            <person name="Burr B."/>
            <person name="Sasaki T."/>
        </authorList>
    </citation>
    <scope>NUCLEOTIDE SEQUENCE [LARGE SCALE GENOMIC DNA]</scope>
    <source>
        <strain evidence="3">cv. Nipponbare</strain>
    </source>
</reference>
<evidence type="ECO:0000313" key="3">
    <source>
        <dbReference type="Proteomes" id="UP000000763"/>
    </source>
</evidence>
<evidence type="ECO:0000256" key="1">
    <source>
        <dbReference type="SAM" id="MobiDB-lite"/>
    </source>
</evidence>
<organism evidence="2 3">
    <name type="scientific">Oryza sativa subsp. japonica</name>
    <name type="common">Rice</name>
    <dbReference type="NCBI Taxonomy" id="39947"/>
    <lineage>
        <taxon>Eukaryota</taxon>
        <taxon>Viridiplantae</taxon>
        <taxon>Streptophyta</taxon>
        <taxon>Embryophyta</taxon>
        <taxon>Tracheophyta</taxon>
        <taxon>Spermatophyta</taxon>
        <taxon>Magnoliopsida</taxon>
        <taxon>Liliopsida</taxon>
        <taxon>Poales</taxon>
        <taxon>Poaceae</taxon>
        <taxon>BOP clade</taxon>
        <taxon>Oryzoideae</taxon>
        <taxon>Oryzeae</taxon>
        <taxon>Oryzinae</taxon>
        <taxon>Oryza</taxon>
        <taxon>Oryza sativa</taxon>
    </lineage>
</organism>
<feature type="region of interest" description="Disordered" evidence="1">
    <location>
        <begin position="145"/>
        <end position="196"/>
    </location>
</feature>
<accession>Q6ZFQ6</accession>
<gene>
    <name evidence="2" type="primary">OJ1116_E03.10</name>
</gene>
<dbReference type="Proteomes" id="UP000000763">
    <property type="component" value="Chromosome 2"/>
</dbReference>
<reference evidence="3" key="2">
    <citation type="journal article" date="2008" name="Nucleic Acids Res.">
        <title>The rice annotation project database (RAP-DB): 2008 update.</title>
        <authorList>
            <consortium name="The rice annotation project (RAP)"/>
        </authorList>
    </citation>
    <scope>GENOME REANNOTATION</scope>
    <source>
        <strain evidence="3">cv. Nipponbare</strain>
    </source>
</reference>